<dbReference type="RefSeq" id="WP_129224600.1">
    <property type="nucleotide sequence ID" value="NZ_SDOZ01000002.1"/>
</dbReference>
<protein>
    <submittedName>
        <fullName evidence="1">DUF1273 family protein</fullName>
    </submittedName>
</protein>
<dbReference type="SUPFAM" id="SSF102405">
    <property type="entry name" value="MCP/YpsA-like"/>
    <property type="match status" value="1"/>
</dbReference>
<comment type="caution">
    <text evidence="1">The sequence shown here is derived from an EMBL/GenBank/DDBJ whole genome shotgun (WGS) entry which is preliminary data.</text>
</comment>
<organism evidence="1 2">
    <name type="scientific">Candidatus Borkfalkia ceftriaxoniphila</name>
    <dbReference type="NCBI Taxonomy" id="2508949"/>
    <lineage>
        <taxon>Bacteria</taxon>
        <taxon>Bacillati</taxon>
        <taxon>Bacillota</taxon>
        <taxon>Clostridia</taxon>
        <taxon>Christensenellales</taxon>
        <taxon>Christensenellaceae</taxon>
        <taxon>Candidatus Borkfalkia</taxon>
    </lineage>
</organism>
<dbReference type="EMBL" id="SDOZ01000002">
    <property type="protein sequence ID" value="RXZ61689.1"/>
    <property type="molecule type" value="Genomic_DNA"/>
</dbReference>
<dbReference type="PANTHER" id="PTHR38440:SF1">
    <property type="entry name" value="UPF0398 PROTEIN SPR0331"/>
    <property type="match status" value="1"/>
</dbReference>
<keyword evidence="2" id="KW-1185">Reference proteome</keyword>
<dbReference type="Gene3D" id="3.40.50.450">
    <property type="match status" value="1"/>
</dbReference>
<dbReference type="Pfam" id="PF06908">
    <property type="entry name" value="YpsA"/>
    <property type="match status" value="1"/>
</dbReference>
<evidence type="ECO:0000313" key="2">
    <source>
        <dbReference type="Proteomes" id="UP000291269"/>
    </source>
</evidence>
<sequence length="160" mass="18345">MTKEELQKLAAGGKICALTGHRKLGYDFDETQLKEIFVRLIGEGFTLFLSGMAVGFDTACCRVLYKLRETYDIAIVACIPFAGQEEKFSPRQKEVYKNYVEASDGKVVLYPRYQTGCYFDRNRYMADMGDLLIAYLREEKGGTFYTVNYAKSKNIRILYV</sequence>
<dbReference type="Proteomes" id="UP000291269">
    <property type="component" value="Unassembled WGS sequence"/>
</dbReference>
<dbReference type="InterPro" id="IPR010697">
    <property type="entry name" value="YspA"/>
</dbReference>
<proteinExistence type="predicted"/>
<name>A0A4Q2KCG2_9FIRM</name>
<gene>
    <name evidence="1" type="ORF">ESZ91_04680</name>
</gene>
<dbReference type="PANTHER" id="PTHR38440">
    <property type="entry name" value="UPF0398 PROTEIN YPSA"/>
    <property type="match status" value="1"/>
</dbReference>
<accession>A0A4Q2KCG2</accession>
<dbReference type="AlphaFoldDB" id="A0A4Q2KCG2"/>
<evidence type="ECO:0000313" key="1">
    <source>
        <dbReference type="EMBL" id="RXZ61689.1"/>
    </source>
</evidence>
<dbReference type="OrthoDB" id="1795759at2"/>
<reference evidence="1 2" key="1">
    <citation type="journal article" date="2019" name="Gut">
        <title>Antibiotics-induced monodominance of a novel gut bacterial order.</title>
        <authorList>
            <person name="Hildebrand F."/>
            <person name="Moitinho-Silva L."/>
            <person name="Blasche S."/>
            <person name="Jahn M.T."/>
            <person name="Gossmann T.I."/>
            <person name="Heuerta-Cepas J."/>
            <person name="Hercog R."/>
            <person name="Luetge M."/>
            <person name="Bahram M."/>
            <person name="Pryszlak A."/>
            <person name="Alves R.J."/>
            <person name="Waszak S.M."/>
            <person name="Zhu A."/>
            <person name="Ye L."/>
            <person name="Costea P.I."/>
            <person name="Aalvink S."/>
            <person name="Belzer C."/>
            <person name="Forslund S.K."/>
            <person name="Sunagawa S."/>
            <person name="Hentschel U."/>
            <person name="Merten C."/>
            <person name="Patil K.R."/>
            <person name="Benes V."/>
            <person name="Bork P."/>
        </authorList>
    </citation>
    <scope>NUCLEOTIDE SEQUENCE [LARGE SCALE GENOMIC DNA]</scope>
    <source>
        <strain evidence="1 2">HDS1380</strain>
    </source>
</reference>